<reference evidence="1 2" key="1">
    <citation type="journal article" date="2019" name="Commun. Biol.">
        <title>The bagworm genome reveals a unique fibroin gene that provides high tensile strength.</title>
        <authorList>
            <person name="Kono N."/>
            <person name="Nakamura H."/>
            <person name="Ohtoshi R."/>
            <person name="Tomita M."/>
            <person name="Numata K."/>
            <person name="Arakawa K."/>
        </authorList>
    </citation>
    <scope>NUCLEOTIDE SEQUENCE [LARGE SCALE GENOMIC DNA]</scope>
</reference>
<sequence length="211" mass="22776">MDRQIDKRTDMAKHKGSLFLMDPTNKLRVCAPPGDYGGLAFPFQIVRFNMLEAGLTCSSAALSGERYKTVQSARASPTSQIVSAITANGVQSWPRFESIGRFVAFLSPSPVSCRAADRRTSLCELVLSTARDAPMCAVRAEYSARVSVCSIVRAISGVSPCAFGVRVRTVASRARVRAVSAFGAVSYQFFVIKISMCSTAVPRSSSYVPIE</sequence>
<organism evidence="1 2">
    <name type="scientific">Eumeta variegata</name>
    <name type="common">Bagworm moth</name>
    <name type="synonym">Eumeta japonica</name>
    <dbReference type="NCBI Taxonomy" id="151549"/>
    <lineage>
        <taxon>Eukaryota</taxon>
        <taxon>Metazoa</taxon>
        <taxon>Ecdysozoa</taxon>
        <taxon>Arthropoda</taxon>
        <taxon>Hexapoda</taxon>
        <taxon>Insecta</taxon>
        <taxon>Pterygota</taxon>
        <taxon>Neoptera</taxon>
        <taxon>Endopterygota</taxon>
        <taxon>Lepidoptera</taxon>
        <taxon>Glossata</taxon>
        <taxon>Ditrysia</taxon>
        <taxon>Tineoidea</taxon>
        <taxon>Psychidae</taxon>
        <taxon>Oiketicinae</taxon>
        <taxon>Eumeta</taxon>
    </lineage>
</organism>
<evidence type="ECO:0000313" key="1">
    <source>
        <dbReference type="EMBL" id="GBP89636.1"/>
    </source>
</evidence>
<dbReference type="EMBL" id="BGZK01002015">
    <property type="protein sequence ID" value="GBP89636.1"/>
    <property type="molecule type" value="Genomic_DNA"/>
</dbReference>
<accession>A0A4C1ZMC2</accession>
<protein>
    <submittedName>
        <fullName evidence="1">Uncharacterized protein</fullName>
    </submittedName>
</protein>
<proteinExistence type="predicted"/>
<name>A0A4C1ZMC2_EUMVA</name>
<dbReference type="AlphaFoldDB" id="A0A4C1ZMC2"/>
<evidence type="ECO:0000313" key="2">
    <source>
        <dbReference type="Proteomes" id="UP000299102"/>
    </source>
</evidence>
<dbReference type="Proteomes" id="UP000299102">
    <property type="component" value="Unassembled WGS sequence"/>
</dbReference>
<gene>
    <name evidence="1" type="ORF">EVAR_94455_1</name>
</gene>
<keyword evidence="2" id="KW-1185">Reference proteome</keyword>
<comment type="caution">
    <text evidence="1">The sequence shown here is derived from an EMBL/GenBank/DDBJ whole genome shotgun (WGS) entry which is preliminary data.</text>
</comment>